<feature type="transmembrane region" description="Helical" evidence="7">
    <location>
        <begin position="131"/>
        <end position="151"/>
    </location>
</feature>
<sequence length="540" mass="58885">MKDAESSPTKGSMRESAPDVKRAATQISSPAPVEADPDAGLSLWQALKRWHRIVFYCAGLTTGILMFGYDYVIVGTTSAMPSFQRDFGEQLNGHWILPSLWLGLWNLSSPAASIPGSLLAGWFQDWYGRRASLALGSFLSIAAVAICYTSNLPLDINDRRGVFLAGKGFQGGAIGMVMTTTQTYMSEVVPPILRGPLLAFFPIFILLGQLVGAAVIYGCMKLENGYTLCFASQWPFSAAPLLMALIIPESPTFLVRKNKVDLAHKAQSRLGSNDAESQKIVETIRKNIEHEKTTTKGRYVDCFHGHNRRRTFIVMFVSILPQLFGLTLLAKASYFSQVVGMSPHNSILVLILGIVGGLIANVVSIWTTSRFGRRQLVLTSLVVLIGLWTAMGIAGIWEGTAVVWITAVTMILVVIVAGLGVWPVSYAVGAETSSLHLRSKTQGIGWLTTGFASALFGFVLPYIFNPDQGNLKAKTGFVFTGLCLAALICSYLGVPDMKGRTPSEIDHMFEQRLPTRQFRHWTSLDGIISPQTTHDLTSPA</sequence>
<feature type="transmembrane region" description="Helical" evidence="7">
    <location>
        <begin position="163"/>
        <end position="185"/>
    </location>
</feature>
<feature type="compositionally biased region" description="Basic and acidic residues" evidence="6">
    <location>
        <begin position="12"/>
        <end position="22"/>
    </location>
</feature>
<dbReference type="OrthoDB" id="6612291at2759"/>
<feature type="transmembrane region" description="Helical" evidence="7">
    <location>
        <begin position="403"/>
        <end position="424"/>
    </location>
</feature>
<comment type="subcellular location">
    <subcellularLocation>
        <location evidence="1">Membrane</location>
        <topology evidence="1">Multi-pass membrane protein</topology>
    </subcellularLocation>
</comment>
<dbReference type="Proteomes" id="UP000054481">
    <property type="component" value="Unassembled WGS sequence"/>
</dbReference>
<dbReference type="FunFam" id="1.20.1250.20:FF:000078">
    <property type="entry name" value="MFS maltose transporter, putative"/>
    <property type="match status" value="1"/>
</dbReference>
<dbReference type="InterPro" id="IPR020846">
    <property type="entry name" value="MFS_dom"/>
</dbReference>
<evidence type="ECO:0000256" key="5">
    <source>
        <dbReference type="ARBA" id="ARBA00023136"/>
    </source>
</evidence>
<dbReference type="SUPFAM" id="SSF103473">
    <property type="entry name" value="MFS general substrate transporter"/>
    <property type="match status" value="1"/>
</dbReference>
<organism evidence="9 10">
    <name type="scientific">Hirsutella minnesotensis 3608</name>
    <dbReference type="NCBI Taxonomy" id="1043627"/>
    <lineage>
        <taxon>Eukaryota</taxon>
        <taxon>Fungi</taxon>
        <taxon>Dikarya</taxon>
        <taxon>Ascomycota</taxon>
        <taxon>Pezizomycotina</taxon>
        <taxon>Sordariomycetes</taxon>
        <taxon>Hypocreomycetidae</taxon>
        <taxon>Hypocreales</taxon>
        <taxon>Ophiocordycipitaceae</taxon>
        <taxon>Hirsutella</taxon>
    </lineage>
</organism>
<dbReference type="PANTHER" id="PTHR48022:SF41">
    <property type="entry name" value="MAJOR FACILITATOR SUPERFAMILY (MFS) PROFILE DOMAIN-CONTAINING PROTEIN"/>
    <property type="match status" value="1"/>
</dbReference>
<dbReference type="Gene3D" id="1.20.1250.20">
    <property type="entry name" value="MFS general substrate transporter like domains"/>
    <property type="match status" value="1"/>
</dbReference>
<feature type="transmembrane region" description="Helical" evidence="7">
    <location>
        <begin position="312"/>
        <end position="335"/>
    </location>
</feature>
<feature type="transmembrane region" description="Helical" evidence="7">
    <location>
        <begin position="376"/>
        <end position="397"/>
    </location>
</feature>
<feature type="compositionally biased region" description="Polar residues" evidence="6">
    <location>
        <begin position="1"/>
        <end position="10"/>
    </location>
</feature>
<evidence type="ECO:0000256" key="1">
    <source>
        <dbReference type="ARBA" id="ARBA00004141"/>
    </source>
</evidence>
<evidence type="ECO:0000256" key="6">
    <source>
        <dbReference type="SAM" id="MobiDB-lite"/>
    </source>
</evidence>
<feature type="transmembrane region" description="Helical" evidence="7">
    <location>
        <begin position="347"/>
        <end position="369"/>
    </location>
</feature>
<evidence type="ECO:0000313" key="9">
    <source>
        <dbReference type="EMBL" id="KJZ76874.1"/>
    </source>
</evidence>
<dbReference type="GO" id="GO:0005351">
    <property type="term" value="F:carbohydrate:proton symporter activity"/>
    <property type="evidence" value="ECO:0007669"/>
    <property type="project" value="TreeGrafter"/>
</dbReference>
<dbReference type="EMBL" id="KQ030509">
    <property type="protein sequence ID" value="KJZ76874.1"/>
    <property type="molecule type" value="Genomic_DNA"/>
</dbReference>
<feature type="transmembrane region" description="Helical" evidence="7">
    <location>
        <begin position="476"/>
        <end position="494"/>
    </location>
</feature>
<evidence type="ECO:0000259" key="8">
    <source>
        <dbReference type="PROSITE" id="PS50850"/>
    </source>
</evidence>
<evidence type="ECO:0000256" key="7">
    <source>
        <dbReference type="SAM" id="Phobius"/>
    </source>
</evidence>
<dbReference type="InterPro" id="IPR005828">
    <property type="entry name" value="MFS_sugar_transport-like"/>
</dbReference>
<gene>
    <name evidence="9" type="ORF">HIM_03751</name>
</gene>
<name>A0A0F8A6D2_9HYPO</name>
<keyword evidence="10" id="KW-1185">Reference proteome</keyword>
<dbReference type="AlphaFoldDB" id="A0A0F8A6D2"/>
<evidence type="ECO:0000256" key="2">
    <source>
        <dbReference type="ARBA" id="ARBA00010992"/>
    </source>
</evidence>
<protein>
    <recommendedName>
        <fullName evidence="8">Major facilitator superfamily (MFS) profile domain-containing protein</fullName>
    </recommendedName>
</protein>
<reference evidence="9 10" key="1">
    <citation type="journal article" date="2014" name="Genome Biol. Evol.">
        <title>Comparative genomics and transcriptomics analyses reveal divergent lifestyle features of nematode endoparasitic fungus Hirsutella minnesotensis.</title>
        <authorList>
            <person name="Lai Y."/>
            <person name="Liu K."/>
            <person name="Zhang X."/>
            <person name="Zhang X."/>
            <person name="Li K."/>
            <person name="Wang N."/>
            <person name="Shu C."/>
            <person name="Wu Y."/>
            <person name="Wang C."/>
            <person name="Bushley K.E."/>
            <person name="Xiang M."/>
            <person name="Liu X."/>
        </authorList>
    </citation>
    <scope>NUCLEOTIDE SEQUENCE [LARGE SCALE GENOMIC DNA]</scope>
    <source>
        <strain evidence="9 10">3608</strain>
    </source>
</reference>
<feature type="transmembrane region" description="Helical" evidence="7">
    <location>
        <begin position="53"/>
        <end position="74"/>
    </location>
</feature>
<evidence type="ECO:0000256" key="4">
    <source>
        <dbReference type="ARBA" id="ARBA00022989"/>
    </source>
</evidence>
<proteinExistence type="inferred from homology"/>
<keyword evidence="3 7" id="KW-0812">Transmembrane</keyword>
<comment type="similarity">
    <text evidence="2">Belongs to the major facilitator superfamily. Sugar transporter (TC 2.A.1.1) family.</text>
</comment>
<feature type="transmembrane region" description="Helical" evidence="7">
    <location>
        <begin position="444"/>
        <end position="464"/>
    </location>
</feature>
<keyword evidence="4 7" id="KW-1133">Transmembrane helix</keyword>
<feature type="transmembrane region" description="Helical" evidence="7">
    <location>
        <begin position="197"/>
        <end position="218"/>
    </location>
</feature>
<dbReference type="InterPro" id="IPR050360">
    <property type="entry name" value="MFS_Sugar_Transporters"/>
</dbReference>
<dbReference type="PROSITE" id="PS50850">
    <property type="entry name" value="MFS"/>
    <property type="match status" value="1"/>
</dbReference>
<accession>A0A0F8A6D2</accession>
<evidence type="ECO:0000313" key="10">
    <source>
        <dbReference type="Proteomes" id="UP000054481"/>
    </source>
</evidence>
<keyword evidence="5 7" id="KW-0472">Membrane</keyword>
<dbReference type="InterPro" id="IPR036259">
    <property type="entry name" value="MFS_trans_sf"/>
</dbReference>
<feature type="domain" description="Major facilitator superfamily (MFS) profile" evidence="8">
    <location>
        <begin position="56"/>
        <end position="498"/>
    </location>
</feature>
<dbReference type="GO" id="GO:0016020">
    <property type="term" value="C:membrane"/>
    <property type="evidence" value="ECO:0007669"/>
    <property type="project" value="UniProtKB-SubCell"/>
</dbReference>
<feature type="region of interest" description="Disordered" evidence="6">
    <location>
        <begin position="1"/>
        <end position="37"/>
    </location>
</feature>
<dbReference type="PANTHER" id="PTHR48022">
    <property type="entry name" value="PLASTIDIC GLUCOSE TRANSPORTER 4"/>
    <property type="match status" value="1"/>
</dbReference>
<dbReference type="Pfam" id="PF00083">
    <property type="entry name" value="Sugar_tr"/>
    <property type="match status" value="1"/>
</dbReference>
<evidence type="ECO:0000256" key="3">
    <source>
        <dbReference type="ARBA" id="ARBA00022692"/>
    </source>
</evidence>